<dbReference type="SUPFAM" id="SSF53448">
    <property type="entry name" value="Nucleotide-diphospho-sugar transferases"/>
    <property type="match status" value="1"/>
</dbReference>
<dbReference type="RefSeq" id="WP_171193284.1">
    <property type="nucleotide sequence ID" value="NZ_CP061032.1"/>
</dbReference>
<name>A0A7H0JZK1_9CORY</name>
<evidence type="ECO:0000313" key="2">
    <source>
        <dbReference type="EMBL" id="QNP90467.1"/>
    </source>
</evidence>
<organism evidence="2 3">
    <name type="scientific">Corynebacterium lujinxingii</name>
    <dbReference type="NCBI Taxonomy" id="2763010"/>
    <lineage>
        <taxon>Bacteria</taxon>
        <taxon>Bacillati</taxon>
        <taxon>Actinomycetota</taxon>
        <taxon>Actinomycetes</taxon>
        <taxon>Mycobacteriales</taxon>
        <taxon>Corynebacteriaceae</taxon>
        <taxon>Corynebacterium</taxon>
    </lineage>
</organism>
<evidence type="ECO:0000313" key="1">
    <source>
        <dbReference type="EMBL" id="MBC3179641.1"/>
    </source>
</evidence>
<dbReference type="AlphaFoldDB" id="A0A7H0JZK1"/>
<dbReference type="KEGG" id="cluj:IAU68_01330"/>
<accession>A0A7H0JZK1</accession>
<gene>
    <name evidence="1" type="ORF">H7348_10050</name>
    <name evidence="2" type="ORF">IAU68_01330</name>
</gene>
<sequence>MWIDYAVRQGVAATGAFVRLPVLQHAAKNADAAFPETGETVISLTTHGTRLKSASTAIASLLVGTLRLPVHLWLDPVDYHAAWPSALRGLVDRGLQIHESPGGYGPHTKYFGTFRKFPGHSVITVDDDVLYPRDFAETLLAAADASHVTAFRAHRIMLNDDTIAPYKKWRPVRTTTPSHLNFATGVDGVLYPPGMVEFVSSRGTDFLDVAPRADDVWLNHCALRAGYRVKQVEDRPASFPLVPGSQRVRLSRVNLSGGNDTQIAATYSAEDVAKLRAAE</sequence>
<dbReference type="EMBL" id="JACMYE010000008">
    <property type="protein sequence ID" value="MBC3179641.1"/>
    <property type="molecule type" value="Genomic_DNA"/>
</dbReference>
<protein>
    <submittedName>
        <fullName evidence="2">Glycosyltransferase</fullName>
    </submittedName>
</protein>
<evidence type="ECO:0000313" key="4">
    <source>
        <dbReference type="Proteomes" id="UP000642876"/>
    </source>
</evidence>
<keyword evidence="4" id="KW-1185">Reference proteome</keyword>
<reference evidence="3 4" key="1">
    <citation type="submission" date="2020-08" db="EMBL/GenBank/DDBJ databases">
        <title>novel species in genus Corynebacterium.</title>
        <authorList>
            <person name="Zhang G."/>
        </authorList>
    </citation>
    <scope>NUCLEOTIDE SEQUENCE [LARGE SCALE GENOMIC DNA]</scope>
    <source>
        <strain evidence="2">Zg-917</strain>
        <strain evidence="3 4">zg-917</strain>
    </source>
</reference>
<dbReference type="InterPro" id="IPR029044">
    <property type="entry name" value="Nucleotide-diphossugar_trans"/>
</dbReference>
<proteinExistence type="predicted"/>
<dbReference type="Proteomes" id="UP000642876">
    <property type="component" value="Unassembled WGS sequence"/>
</dbReference>
<dbReference type="GO" id="GO:0016740">
    <property type="term" value="F:transferase activity"/>
    <property type="evidence" value="ECO:0007669"/>
    <property type="project" value="UniProtKB-KW"/>
</dbReference>
<dbReference type="EMBL" id="CP061032">
    <property type="protein sequence ID" value="QNP90467.1"/>
    <property type="molecule type" value="Genomic_DNA"/>
</dbReference>
<dbReference type="Proteomes" id="UP000516235">
    <property type="component" value="Chromosome"/>
</dbReference>
<keyword evidence="2" id="KW-0808">Transferase</keyword>
<evidence type="ECO:0000313" key="3">
    <source>
        <dbReference type="Proteomes" id="UP000516235"/>
    </source>
</evidence>